<dbReference type="GO" id="GO:0006302">
    <property type="term" value="P:double-strand break repair"/>
    <property type="evidence" value="ECO:0007669"/>
    <property type="project" value="TreeGrafter"/>
</dbReference>
<dbReference type="SMART" id="SM00482">
    <property type="entry name" value="POLAc"/>
    <property type="match status" value="1"/>
</dbReference>
<dbReference type="Gene3D" id="3.30.420.10">
    <property type="entry name" value="Ribonuclease H-like superfamily/Ribonuclease H"/>
    <property type="match status" value="1"/>
</dbReference>
<keyword evidence="3" id="KW-0808">Transferase</keyword>
<dbReference type="OMA" id="LAMESHK"/>
<dbReference type="RefSeq" id="XP_017328059.1">
    <property type="nucleotide sequence ID" value="XM_017472570.3"/>
</dbReference>
<dbReference type="Pfam" id="PF00476">
    <property type="entry name" value="DNA_pol_A"/>
    <property type="match status" value="1"/>
</dbReference>
<evidence type="ECO:0000256" key="6">
    <source>
        <dbReference type="ARBA" id="ARBA00022763"/>
    </source>
</evidence>
<evidence type="ECO:0000256" key="2">
    <source>
        <dbReference type="ARBA" id="ARBA00012417"/>
    </source>
</evidence>
<reference evidence="13" key="1">
    <citation type="journal article" date="2016" name="Nat. Commun.">
        <title>The channel catfish genome sequence provides insights into the evolution of scale formation in teleosts.</title>
        <authorList>
            <person name="Liu Z."/>
            <person name="Liu S."/>
            <person name="Yao J."/>
            <person name="Bao L."/>
            <person name="Zhang J."/>
            <person name="Li Y."/>
            <person name="Jiang C."/>
            <person name="Sun L."/>
            <person name="Wang R."/>
            <person name="Zhang Y."/>
            <person name="Zhou T."/>
            <person name="Zeng Q."/>
            <person name="Fu Q."/>
            <person name="Gao S."/>
            <person name="Li N."/>
            <person name="Koren S."/>
            <person name="Jiang Y."/>
            <person name="Zimin A."/>
            <person name="Xu P."/>
            <person name="Phillippy A.M."/>
            <person name="Geng X."/>
            <person name="Song L."/>
            <person name="Sun F."/>
            <person name="Li C."/>
            <person name="Wang X."/>
            <person name="Chen A."/>
            <person name="Jin Y."/>
            <person name="Yuan Z."/>
            <person name="Yang Y."/>
            <person name="Tan S."/>
            <person name="Peatman E."/>
            <person name="Lu J."/>
            <person name="Qin Z."/>
            <person name="Dunham R."/>
            <person name="Li Z."/>
            <person name="Sonstegard T."/>
            <person name="Feng J."/>
            <person name="Danzmann R.G."/>
            <person name="Schroeder S."/>
            <person name="Scheffler B."/>
            <person name="Duke M.V."/>
            <person name="Ballard L."/>
            <person name="Kucuktas H."/>
            <person name="Kaltenboeck L."/>
            <person name="Liu H."/>
            <person name="Armbruster J."/>
            <person name="Xie Y."/>
            <person name="Kirby M.L."/>
            <person name="Tian Y."/>
            <person name="Flanagan M.E."/>
            <person name="Mu W."/>
            <person name="Waldbieser G.C."/>
        </authorList>
    </citation>
    <scope>NUCLEOTIDE SEQUENCE [LARGE SCALE GENOMIC DNA]</scope>
    <source>
        <strain evidence="13">SDA103</strain>
    </source>
</reference>
<dbReference type="FunFam" id="1.10.150.20:FF:000002">
    <property type="entry name" value="DNA polymerase I"/>
    <property type="match status" value="1"/>
</dbReference>
<name>A0A2D0RBZ3_ICTPU</name>
<evidence type="ECO:0000313" key="14">
    <source>
        <dbReference type="RefSeq" id="XP_017328059.1"/>
    </source>
</evidence>
<keyword evidence="7" id="KW-0239">DNA-directed DNA polymerase</keyword>
<dbReference type="OrthoDB" id="275278at2759"/>
<evidence type="ECO:0000256" key="1">
    <source>
        <dbReference type="ARBA" id="ARBA00007705"/>
    </source>
</evidence>
<gene>
    <name evidence="14" type="primary">poln</name>
</gene>
<dbReference type="EC" id="2.7.7.7" evidence="2"/>
<evidence type="ECO:0000256" key="4">
    <source>
        <dbReference type="ARBA" id="ARBA00022695"/>
    </source>
</evidence>
<feature type="region of interest" description="Disordered" evidence="11">
    <location>
        <begin position="401"/>
        <end position="427"/>
    </location>
</feature>
<feature type="region of interest" description="Disordered" evidence="11">
    <location>
        <begin position="222"/>
        <end position="244"/>
    </location>
</feature>
<dbReference type="InterPro" id="IPR040940">
    <property type="entry name" value="DNA_pol_P_Exo"/>
</dbReference>
<sequence length="1192" mass="134477">MQYQPCSMVTAGPLSAEAQRVLAALRAQYAGRIDSRPYIADSFGRAPRLSQIHDAFNKPPEPHTQSKILYKEKERQLFKHSLEMELPSQPDLRQLGDGNNTFNQWGADKRGDRRPRDYGDDGSLSGFNTGNNIPCPSRSPPEPDPQGEELFPRNSFVNRRTPHAVMGLPETHSEVSSRKERIQLLASSEEDCKAEVITRTPPVKRQRFGNRQIPMITCSKQFEEDDSRQKSEVGKTNENPDQMPFWSFEEKEAEEYSRSLECQSYLKDNPTSRRECQTIGLALADSCHDSATNKILTNASHLRVHHNLVSLRTSDFDQYTVDKEASVTEIEPAKVEHNADLYMHQSDMKNDQMETERLSIEPEHSAAPKVTETHPDQQIFSQVGRTSSGVACVQNVTLPAKRSGKWEPRQSSQGTPEIESCSNRNSSVSGDAKVQLIHQAQQSRGRSQFLHPLKSIQNQEEMPVQTMTPLRECTKHESNVEIIPDIPKAARQRRSASEVNEQIYPDTDRDGDKTKETTKCTLALTSDPRVCDASRLSQEERMCVLEEAASARVLVVTMVYQDGTTQLDPEQKCPPCAVCGVLVLLKKSLDSLVLEETGAAAERVLFLRLEQRPAWAQNGPQHSQDLFSREILVKMVCGTQTFVCYKSKDLLRTVLGHFSKNLSWKQVAGCQVLDPQIAAWLLDPADSASCFQDLLNKYCTRPTTHTPALAELGHKKVTQVISSLTHLHRVMVELRNKLETQGLWTLYFCMEQKMIPVLAAMESHRIHVDRDALKKTSEMLGTKMKQLEQEAHQTAGQKFLVSSSSQLRLVLFEKLRLHERCENKKLPKTMLKQQQSTSEAVLLQLQDLHPLPKIVLEYRQVHKIKSTFLDGILSCMTKTFISSTWNQTSTVSGRLSARHPNFQALPRQPVQISKKQCVEEKEAELVTVHPRTMFIPREGWTFLSADFCQVELRLLAHLSSDRELLRIFQNPEADIFNMLASQWKGVSEDSVSAEDREHAKRIVYSVVYGAGKERLSGILGVSAEEASRFQDSFLQKYKEVQAFIQCTVQHCHKYGYVKSIMGRRRSLPHVHSTDWSIRNQAERQAVNFVVQGSAADLCKMAMIHICSLVASSTTLTARLVAQIHDELLFEVEDSQMEDFAVLVKKTMESLQHISCLGVSLTVPLKVSVSTGRSWGSMCEVNLPHAASTHTSV</sequence>
<keyword evidence="13" id="KW-1185">Reference proteome</keyword>
<keyword evidence="8" id="KW-0238">DNA-binding</keyword>
<evidence type="ECO:0000256" key="7">
    <source>
        <dbReference type="ARBA" id="ARBA00022932"/>
    </source>
</evidence>
<dbReference type="PRINTS" id="PR00868">
    <property type="entry name" value="DNAPOLI"/>
</dbReference>
<evidence type="ECO:0000256" key="5">
    <source>
        <dbReference type="ARBA" id="ARBA00022705"/>
    </source>
</evidence>
<dbReference type="AlphaFoldDB" id="A0A2D0RBZ3"/>
<protein>
    <recommendedName>
        <fullName evidence="2">DNA-directed DNA polymerase</fullName>
        <ecNumber evidence="2">2.7.7.7</ecNumber>
    </recommendedName>
</protein>
<dbReference type="Pfam" id="PF18049">
    <property type="entry name" value="DNA_pol_P_Exo"/>
    <property type="match status" value="1"/>
</dbReference>
<evidence type="ECO:0000313" key="13">
    <source>
        <dbReference type="Proteomes" id="UP000221080"/>
    </source>
</evidence>
<dbReference type="Gene3D" id="1.10.150.20">
    <property type="entry name" value="5' to 3' exonuclease, C-terminal subdomain"/>
    <property type="match status" value="1"/>
</dbReference>
<dbReference type="InterPro" id="IPR001098">
    <property type="entry name" value="DNA-dir_DNA_pol_A_palm_dom"/>
</dbReference>
<reference evidence="14" key="2">
    <citation type="submission" date="2025-08" db="UniProtKB">
        <authorList>
            <consortium name="RefSeq"/>
        </authorList>
    </citation>
    <scope>IDENTIFICATION</scope>
    <source>
        <tissue evidence="14">Blood</tissue>
    </source>
</reference>
<feature type="compositionally biased region" description="Polar residues" evidence="11">
    <location>
        <begin position="409"/>
        <end position="427"/>
    </location>
</feature>
<evidence type="ECO:0000256" key="3">
    <source>
        <dbReference type="ARBA" id="ARBA00022679"/>
    </source>
</evidence>
<accession>A0A2D0RBZ3</accession>
<proteinExistence type="inferred from homology"/>
<organism evidence="13 14">
    <name type="scientific">Ictalurus punctatus</name>
    <name type="common">Channel catfish</name>
    <name type="synonym">Silurus punctatus</name>
    <dbReference type="NCBI Taxonomy" id="7998"/>
    <lineage>
        <taxon>Eukaryota</taxon>
        <taxon>Metazoa</taxon>
        <taxon>Chordata</taxon>
        <taxon>Craniata</taxon>
        <taxon>Vertebrata</taxon>
        <taxon>Euteleostomi</taxon>
        <taxon>Actinopterygii</taxon>
        <taxon>Neopterygii</taxon>
        <taxon>Teleostei</taxon>
        <taxon>Ostariophysi</taxon>
        <taxon>Siluriformes</taxon>
        <taxon>Ictaluridae</taxon>
        <taxon>Ictalurus</taxon>
    </lineage>
</organism>
<evidence type="ECO:0000256" key="8">
    <source>
        <dbReference type="ARBA" id="ARBA00023125"/>
    </source>
</evidence>
<dbReference type="InterPro" id="IPR043502">
    <property type="entry name" value="DNA/RNA_pol_sf"/>
</dbReference>
<keyword evidence="5" id="KW-0235">DNA replication</keyword>
<dbReference type="Gene3D" id="1.20.1060.10">
    <property type="entry name" value="Taq DNA Polymerase, Chain T, domain 4"/>
    <property type="match status" value="1"/>
</dbReference>
<dbReference type="STRING" id="7998.ENSIPUP00000010940"/>
<dbReference type="PANTHER" id="PTHR10133:SF27">
    <property type="entry name" value="DNA POLYMERASE NU"/>
    <property type="match status" value="1"/>
</dbReference>
<dbReference type="GO" id="GO:0003887">
    <property type="term" value="F:DNA-directed DNA polymerase activity"/>
    <property type="evidence" value="ECO:0007669"/>
    <property type="project" value="UniProtKB-KW"/>
</dbReference>
<dbReference type="CTD" id="353497"/>
<comment type="similarity">
    <text evidence="1">Belongs to the DNA polymerase type-A family.</text>
</comment>
<evidence type="ECO:0000256" key="11">
    <source>
        <dbReference type="SAM" id="MobiDB-lite"/>
    </source>
</evidence>
<dbReference type="SUPFAM" id="SSF56672">
    <property type="entry name" value="DNA/RNA polymerases"/>
    <property type="match status" value="1"/>
</dbReference>
<feature type="domain" description="DNA-directed DNA polymerase family A palm" evidence="12">
    <location>
        <begin position="931"/>
        <end position="1135"/>
    </location>
</feature>
<keyword evidence="6" id="KW-0227">DNA damage</keyword>
<evidence type="ECO:0000259" key="12">
    <source>
        <dbReference type="SMART" id="SM00482"/>
    </source>
</evidence>
<comment type="catalytic activity">
    <reaction evidence="10">
        <text>DNA(n) + a 2'-deoxyribonucleoside 5'-triphosphate = DNA(n+1) + diphosphate</text>
        <dbReference type="Rhea" id="RHEA:22508"/>
        <dbReference type="Rhea" id="RHEA-COMP:17339"/>
        <dbReference type="Rhea" id="RHEA-COMP:17340"/>
        <dbReference type="ChEBI" id="CHEBI:33019"/>
        <dbReference type="ChEBI" id="CHEBI:61560"/>
        <dbReference type="ChEBI" id="CHEBI:173112"/>
        <dbReference type="EC" id="2.7.7.7"/>
    </reaction>
</comment>
<dbReference type="InterPro" id="IPR002298">
    <property type="entry name" value="DNA_polymerase_A"/>
</dbReference>
<evidence type="ECO:0000256" key="10">
    <source>
        <dbReference type="ARBA" id="ARBA00049244"/>
    </source>
</evidence>
<dbReference type="KEGG" id="ipu:108267960"/>
<dbReference type="GO" id="GO:0003677">
    <property type="term" value="F:DNA binding"/>
    <property type="evidence" value="ECO:0007669"/>
    <property type="project" value="UniProtKB-KW"/>
</dbReference>
<dbReference type="PANTHER" id="PTHR10133">
    <property type="entry name" value="DNA POLYMERASE I"/>
    <property type="match status" value="1"/>
</dbReference>
<feature type="region of interest" description="Disordered" evidence="11">
    <location>
        <begin position="87"/>
        <end position="150"/>
    </location>
</feature>
<dbReference type="Gene3D" id="3.30.70.370">
    <property type="match status" value="1"/>
</dbReference>
<evidence type="ECO:0000256" key="9">
    <source>
        <dbReference type="ARBA" id="ARBA00023204"/>
    </source>
</evidence>
<feature type="compositionally biased region" description="Basic and acidic residues" evidence="11">
    <location>
        <begin position="107"/>
        <end position="119"/>
    </location>
</feature>
<dbReference type="CDD" id="cd08638">
    <property type="entry name" value="DNA_pol_A_theta"/>
    <property type="match status" value="1"/>
</dbReference>
<dbReference type="GeneID" id="108267960"/>
<keyword evidence="4" id="KW-0548">Nucleotidyltransferase</keyword>
<dbReference type="Proteomes" id="UP000221080">
    <property type="component" value="Chromosome 7"/>
</dbReference>
<dbReference type="FunFam" id="1.20.1060.10:FF:000001">
    <property type="entry name" value="DNA polymerase I"/>
    <property type="match status" value="1"/>
</dbReference>
<dbReference type="GO" id="GO:0006261">
    <property type="term" value="P:DNA-templated DNA replication"/>
    <property type="evidence" value="ECO:0007669"/>
    <property type="project" value="InterPro"/>
</dbReference>
<dbReference type="InterPro" id="IPR036397">
    <property type="entry name" value="RNaseH_sf"/>
</dbReference>
<keyword evidence="9" id="KW-0234">DNA repair</keyword>